<proteinExistence type="predicted"/>
<name>A0A6J4UWU0_9BACT</name>
<gene>
    <name evidence="3" type="ORF">AVDCRST_MAG73-3661</name>
</gene>
<dbReference type="InterPro" id="IPR050659">
    <property type="entry name" value="Peptidase_M24B"/>
</dbReference>
<feature type="domain" description="Peptidase M24" evidence="1">
    <location>
        <begin position="172"/>
        <end position="279"/>
    </location>
</feature>
<dbReference type="Gene3D" id="3.40.350.10">
    <property type="entry name" value="Creatinase/prolidase N-terminal domain"/>
    <property type="match status" value="1"/>
</dbReference>
<accession>A0A6J4UWU0</accession>
<dbReference type="Gene3D" id="3.90.230.10">
    <property type="entry name" value="Creatinase/methionine aminopeptidase superfamily"/>
    <property type="match status" value="1"/>
</dbReference>
<protein>
    <recommendedName>
        <fullName evidence="4">Peptidase M24 domain-containing protein</fullName>
    </recommendedName>
</protein>
<sequence length="280" mass="28673">MTGFGAAGEELARARGELAAAGADFGLLSSLANVTYAGGWEVPVALGALADLAYAQPLLLVGARDATAVLIVPNAQAGVAEAGFGGDVVAFDTFDSFAPTDSRASFLAVLGEALGQAGLIGATGILAVEERTLPRAAATLLEKTLPGWTFVEAADPLARARATKTEREIGLLRLAAAIGDVAQTTLSELAATTGRTEHAMWGEIAARVFAAAGRDIPLTGELVTGPRTTTVAYPNGPRNRTTAPGDAALMDLSSRVDGYWFDVTNTHVVGGVAPTAEQRR</sequence>
<evidence type="ECO:0000259" key="1">
    <source>
        <dbReference type="Pfam" id="PF00557"/>
    </source>
</evidence>
<dbReference type="Pfam" id="PF00557">
    <property type="entry name" value="Peptidase_M24"/>
    <property type="match status" value="1"/>
</dbReference>
<dbReference type="EMBL" id="CADCWE010000241">
    <property type="protein sequence ID" value="CAA9560573.1"/>
    <property type="molecule type" value="Genomic_DNA"/>
</dbReference>
<dbReference type="PANTHER" id="PTHR46112">
    <property type="entry name" value="AMINOPEPTIDASE"/>
    <property type="match status" value="1"/>
</dbReference>
<dbReference type="SUPFAM" id="SSF55920">
    <property type="entry name" value="Creatinase/aminopeptidase"/>
    <property type="match status" value="1"/>
</dbReference>
<dbReference type="InterPro" id="IPR029149">
    <property type="entry name" value="Creatin/AminoP/Spt16_N"/>
</dbReference>
<evidence type="ECO:0000313" key="3">
    <source>
        <dbReference type="EMBL" id="CAA9560573.1"/>
    </source>
</evidence>
<dbReference type="InterPro" id="IPR036005">
    <property type="entry name" value="Creatinase/aminopeptidase-like"/>
</dbReference>
<dbReference type="AlphaFoldDB" id="A0A6J4UWU0"/>
<feature type="non-terminal residue" evidence="3">
    <location>
        <position position="280"/>
    </location>
</feature>
<evidence type="ECO:0000259" key="2">
    <source>
        <dbReference type="Pfam" id="PF01321"/>
    </source>
</evidence>
<dbReference type="SUPFAM" id="SSF53092">
    <property type="entry name" value="Creatinase/prolidase N-terminal domain"/>
    <property type="match status" value="1"/>
</dbReference>
<dbReference type="PANTHER" id="PTHR46112:SF2">
    <property type="entry name" value="XAA-PRO AMINOPEPTIDASE P-RELATED"/>
    <property type="match status" value="1"/>
</dbReference>
<evidence type="ECO:0008006" key="4">
    <source>
        <dbReference type="Google" id="ProtNLM"/>
    </source>
</evidence>
<dbReference type="InterPro" id="IPR000994">
    <property type="entry name" value="Pept_M24"/>
</dbReference>
<dbReference type="InterPro" id="IPR000587">
    <property type="entry name" value="Creatinase_N"/>
</dbReference>
<feature type="domain" description="Creatinase N-terminal" evidence="2">
    <location>
        <begin position="11"/>
        <end position="162"/>
    </location>
</feature>
<organism evidence="3">
    <name type="scientific">uncultured Thermomicrobiales bacterium</name>
    <dbReference type="NCBI Taxonomy" id="1645740"/>
    <lineage>
        <taxon>Bacteria</taxon>
        <taxon>Pseudomonadati</taxon>
        <taxon>Thermomicrobiota</taxon>
        <taxon>Thermomicrobia</taxon>
        <taxon>Thermomicrobiales</taxon>
        <taxon>environmental samples</taxon>
    </lineage>
</organism>
<reference evidence="3" key="1">
    <citation type="submission" date="2020-02" db="EMBL/GenBank/DDBJ databases">
        <authorList>
            <person name="Meier V. D."/>
        </authorList>
    </citation>
    <scope>NUCLEOTIDE SEQUENCE</scope>
    <source>
        <strain evidence="3">AVDCRST_MAG73</strain>
    </source>
</reference>
<dbReference type="Pfam" id="PF01321">
    <property type="entry name" value="Creatinase_N"/>
    <property type="match status" value="1"/>
</dbReference>